<keyword evidence="1" id="KW-0521">NADP</keyword>
<dbReference type="PANTHER" id="PTHR44154">
    <property type="entry name" value="QUINONE OXIDOREDUCTASE"/>
    <property type="match status" value="1"/>
</dbReference>
<dbReference type="SUPFAM" id="SSF51735">
    <property type="entry name" value="NAD(P)-binding Rossmann-fold domains"/>
    <property type="match status" value="1"/>
</dbReference>
<dbReference type="Gene3D" id="3.90.180.10">
    <property type="entry name" value="Medium-chain alcohol dehydrogenases, catalytic domain"/>
    <property type="match status" value="1"/>
</dbReference>
<keyword evidence="4" id="KW-1185">Reference proteome</keyword>
<organism evidence="3 4">
    <name type="scientific">Planosporangium thailandense</name>
    <dbReference type="NCBI Taxonomy" id="765197"/>
    <lineage>
        <taxon>Bacteria</taxon>
        <taxon>Bacillati</taxon>
        <taxon>Actinomycetota</taxon>
        <taxon>Actinomycetes</taxon>
        <taxon>Micromonosporales</taxon>
        <taxon>Micromonosporaceae</taxon>
        <taxon>Planosporangium</taxon>
    </lineage>
</organism>
<dbReference type="InterPro" id="IPR013154">
    <property type="entry name" value="ADH-like_N"/>
</dbReference>
<proteinExistence type="predicted"/>
<reference evidence="3 4" key="1">
    <citation type="submission" date="2020-03" db="EMBL/GenBank/DDBJ databases">
        <title>WGS of the type strain of Planosporangium spp.</title>
        <authorList>
            <person name="Thawai C."/>
        </authorList>
    </citation>
    <scope>NUCLEOTIDE SEQUENCE [LARGE SCALE GENOMIC DNA]</scope>
    <source>
        <strain evidence="3 4">TBRC 5610</strain>
    </source>
</reference>
<dbReference type="InterPro" id="IPR011032">
    <property type="entry name" value="GroES-like_sf"/>
</dbReference>
<comment type="caution">
    <text evidence="3">The sequence shown here is derived from an EMBL/GenBank/DDBJ whole genome shotgun (WGS) entry which is preliminary data.</text>
</comment>
<dbReference type="Pfam" id="PF00107">
    <property type="entry name" value="ADH_zinc_N"/>
    <property type="match status" value="1"/>
</dbReference>
<evidence type="ECO:0000313" key="4">
    <source>
        <dbReference type="Proteomes" id="UP000722989"/>
    </source>
</evidence>
<protein>
    <submittedName>
        <fullName evidence="3">NADPH:quinone reductase</fullName>
    </submittedName>
</protein>
<evidence type="ECO:0000256" key="1">
    <source>
        <dbReference type="ARBA" id="ARBA00022857"/>
    </source>
</evidence>
<dbReference type="SUPFAM" id="SSF50129">
    <property type="entry name" value="GroES-like"/>
    <property type="match status" value="1"/>
</dbReference>
<dbReference type="Gene3D" id="3.40.50.720">
    <property type="entry name" value="NAD(P)-binding Rossmann-like Domain"/>
    <property type="match status" value="1"/>
</dbReference>
<sequence length="333" mass="34096">MMAAYVTGPGPAEEIRYGLLPVPTPGPTDVLVKVLAVAVNPVDTFVRSGTYRTPMPAPFIVGRDLVGVVVAGGSGVSGFAPGDRVWCNSLGHAGRQGAAAEYAVVAADRLYPLPAGVDPVDAVAVLHPAATAYLALFRHARLQPGETVYVAGGGGNVGTALIELAARAGARVVASARDDDHERCRARGAAAVVDYRAADLTERLRLHAPHGVDVHIDTSGHNDLTAAVGLLAPRGRIVLIAGRDATPPLPVGDLYTRDASIVGFAISNTSTGDLAAAAARINQLLATGALTPTTVQTLPLSAAAKAHRLVEDGAAHGQRLVLCPAEEPAVTSR</sequence>
<accession>A0ABX0Y198</accession>
<dbReference type="InterPro" id="IPR020843">
    <property type="entry name" value="ER"/>
</dbReference>
<dbReference type="PANTHER" id="PTHR44154:SF1">
    <property type="entry name" value="QUINONE OXIDOREDUCTASE"/>
    <property type="match status" value="1"/>
</dbReference>
<dbReference type="InterPro" id="IPR051603">
    <property type="entry name" value="Zinc-ADH_QOR/CCCR"/>
</dbReference>
<dbReference type="Proteomes" id="UP000722989">
    <property type="component" value="Unassembled WGS sequence"/>
</dbReference>
<dbReference type="CDD" id="cd08253">
    <property type="entry name" value="zeta_crystallin"/>
    <property type="match status" value="1"/>
</dbReference>
<dbReference type="InterPro" id="IPR013149">
    <property type="entry name" value="ADH-like_C"/>
</dbReference>
<dbReference type="InterPro" id="IPR036291">
    <property type="entry name" value="NAD(P)-bd_dom_sf"/>
</dbReference>
<dbReference type="Pfam" id="PF08240">
    <property type="entry name" value="ADH_N"/>
    <property type="match status" value="1"/>
</dbReference>
<evidence type="ECO:0000313" key="3">
    <source>
        <dbReference type="EMBL" id="NJC72122.1"/>
    </source>
</evidence>
<name>A0ABX0Y198_9ACTN</name>
<dbReference type="SMART" id="SM00829">
    <property type="entry name" value="PKS_ER"/>
    <property type="match status" value="1"/>
</dbReference>
<gene>
    <name evidence="3" type="ORF">HC031_20730</name>
</gene>
<evidence type="ECO:0000259" key="2">
    <source>
        <dbReference type="SMART" id="SM00829"/>
    </source>
</evidence>
<dbReference type="EMBL" id="JAATVY010000016">
    <property type="protein sequence ID" value="NJC72122.1"/>
    <property type="molecule type" value="Genomic_DNA"/>
</dbReference>
<feature type="domain" description="Enoyl reductase (ER)" evidence="2">
    <location>
        <begin position="10"/>
        <end position="321"/>
    </location>
</feature>